<sequence length="364" mass="42558">MAKRVGNIYLPNCNYTCLYNAYRKAAKGKRYRGDVLQFTDNLEGNLLALLDDLENHTYTVGAYREFYVYEPKKRLIMALPFRDRVAQWWVYSLLYPIFDKTFIEDSYACRRGKGQKAAADRLQDMIKQTEVLGGKWYYLKLDIAKYFYRIYHDKLMEILERKIKDPDMLELLNVIVKGDGTNAFGLSICDNVEDAERLTDRGMPIGNLTSQLLANVYLNELDQFCKKVLGTKFYIRYMDDVIILSQSKEELHEIKERISKFLDEELQLALNKKTCIRPVSMGIQFVGLHIWSTHRTVRKSTSLRIKRRLKAAAKQYVAGNLTYERYNSTLQSYMGMMKHNDCYRFKMQLLEDVETIINESGVAA</sequence>
<dbReference type="InterPro" id="IPR051083">
    <property type="entry name" value="GrpII_Intron_Splice-Mob/Def"/>
</dbReference>
<dbReference type="InterPro" id="IPR000477">
    <property type="entry name" value="RT_dom"/>
</dbReference>
<keyword evidence="3" id="KW-1185">Reference proteome</keyword>
<feature type="domain" description="Reverse transcriptase" evidence="1">
    <location>
        <begin position="1"/>
        <end position="290"/>
    </location>
</feature>
<dbReference type="EMBL" id="JBBNFW010000187">
    <property type="protein sequence ID" value="MEQ2414292.1"/>
    <property type="molecule type" value="Genomic_DNA"/>
</dbReference>
<dbReference type="GO" id="GO:0003964">
    <property type="term" value="F:RNA-directed DNA polymerase activity"/>
    <property type="evidence" value="ECO:0007669"/>
    <property type="project" value="UniProtKB-KW"/>
</dbReference>
<dbReference type="SUPFAM" id="SSF56672">
    <property type="entry name" value="DNA/RNA polymerases"/>
    <property type="match status" value="1"/>
</dbReference>
<evidence type="ECO:0000259" key="1">
    <source>
        <dbReference type="PROSITE" id="PS50878"/>
    </source>
</evidence>
<comment type="caution">
    <text evidence="2">The sequence shown here is derived from an EMBL/GenBank/DDBJ whole genome shotgun (WGS) entry which is preliminary data.</text>
</comment>
<keyword evidence="2" id="KW-0695">RNA-directed DNA polymerase</keyword>
<dbReference type="PROSITE" id="PS50878">
    <property type="entry name" value="RT_POL"/>
    <property type="match status" value="1"/>
</dbReference>
<gene>
    <name evidence="2" type="ORF">AAAX94_14855</name>
</gene>
<dbReference type="CDD" id="cd01651">
    <property type="entry name" value="RT_G2_intron"/>
    <property type="match status" value="1"/>
</dbReference>
<keyword evidence="2" id="KW-0548">Nucleotidyltransferase</keyword>
<keyword evidence="2" id="KW-0808">Transferase</keyword>
<organism evidence="2 3">
    <name type="scientific">Blautia acetigignens</name>
    <dbReference type="NCBI Taxonomy" id="2981783"/>
    <lineage>
        <taxon>Bacteria</taxon>
        <taxon>Bacillati</taxon>
        <taxon>Bacillota</taxon>
        <taxon>Clostridia</taxon>
        <taxon>Lachnospirales</taxon>
        <taxon>Lachnospiraceae</taxon>
        <taxon>Blautia</taxon>
    </lineage>
</organism>
<dbReference type="InterPro" id="IPR043128">
    <property type="entry name" value="Rev_trsase/Diguanyl_cyclase"/>
</dbReference>
<dbReference type="RefSeq" id="WP_349084425.1">
    <property type="nucleotide sequence ID" value="NZ_JBBNFW010000187.1"/>
</dbReference>
<dbReference type="Proteomes" id="UP001470752">
    <property type="component" value="Unassembled WGS sequence"/>
</dbReference>
<protein>
    <submittedName>
        <fullName evidence="2">Reverse transcriptase/maturase family protein</fullName>
    </submittedName>
</protein>
<dbReference type="InterPro" id="IPR043502">
    <property type="entry name" value="DNA/RNA_pol_sf"/>
</dbReference>
<evidence type="ECO:0000313" key="3">
    <source>
        <dbReference type="Proteomes" id="UP001470752"/>
    </source>
</evidence>
<dbReference type="PANTHER" id="PTHR34047">
    <property type="entry name" value="NUCLEAR INTRON MATURASE 1, MITOCHONDRIAL-RELATED"/>
    <property type="match status" value="1"/>
</dbReference>
<accession>A0ABV1CS43</accession>
<evidence type="ECO:0000313" key="2">
    <source>
        <dbReference type="EMBL" id="MEQ2414292.1"/>
    </source>
</evidence>
<dbReference type="PANTHER" id="PTHR34047:SF8">
    <property type="entry name" value="PROTEIN YKFC"/>
    <property type="match status" value="1"/>
</dbReference>
<proteinExistence type="predicted"/>
<name>A0ABV1CS43_9FIRM</name>
<dbReference type="Pfam" id="PF00078">
    <property type="entry name" value="RVT_1"/>
    <property type="match status" value="1"/>
</dbReference>
<reference evidence="2 3" key="1">
    <citation type="submission" date="2024-04" db="EMBL/GenBank/DDBJ databases">
        <title>Human intestinal bacterial collection.</title>
        <authorList>
            <person name="Pauvert C."/>
            <person name="Hitch T.C.A."/>
            <person name="Clavel T."/>
        </authorList>
    </citation>
    <scope>NUCLEOTIDE SEQUENCE [LARGE SCALE GENOMIC DNA]</scope>
    <source>
        <strain evidence="2 3">CLA-AA-H161</strain>
    </source>
</reference>
<dbReference type="Gene3D" id="3.30.70.270">
    <property type="match status" value="1"/>
</dbReference>